<dbReference type="EMBL" id="CP041695">
    <property type="protein sequence ID" value="QDP81955.1"/>
    <property type="molecule type" value="Genomic_DNA"/>
</dbReference>
<organism evidence="2 3">
    <name type="scientific">Nocardia otitidiscaviarum</name>
    <dbReference type="NCBI Taxonomy" id="1823"/>
    <lineage>
        <taxon>Bacteria</taxon>
        <taxon>Bacillati</taxon>
        <taxon>Actinomycetota</taxon>
        <taxon>Actinomycetes</taxon>
        <taxon>Mycobacteriales</taxon>
        <taxon>Nocardiaceae</taxon>
        <taxon>Nocardia</taxon>
    </lineage>
</organism>
<feature type="region of interest" description="Disordered" evidence="1">
    <location>
        <begin position="234"/>
        <end position="266"/>
    </location>
</feature>
<protein>
    <submittedName>
        <fullName evidence="2">Uncharacterized protein</fullName>
    </submittedName>
</protein>
<accession>A0A516NSS7</accession>
<proteinExistence type="predicted"/>
<evidence type="ECO:0000256" key="1">
    <source>
        <dbReference type="SAM" id="MobiDB-lite"/>
    </source>
</evidence>
<gene>
    <name evidence="2" type="ORF">FOH10_27685</name>
</gene>
<sequence length="266" mass="28962">MISGGVAPVPSTVSSLWYVDAPDPVAVLRAHPGPDPDAAFALAKQLNPDRDVVPAASGTMKVWAGPDPGSVYIGCYPGVTVVCSTQAALARPTRLPELLVRPLASEHTYLVSYDLAMGWGAFAYWERGEFRRSFSATRANILEDEGLPRVWERPYWAGEHPIQLRAGELPDPQFLPFDPPDFADAANAEWLGFRYRNGATSAPGVAPEDIPTLADMPLAPEEIEVCGFSLFPKGQAPKPEAPAEPDHEHNGKRGLFHWLRGRDRVS</sequence>
<evidence type="ECO:0000313" key="3">
    <source>
        <dbReference type="Proteomes" id="UP000317039"/>
    </source>
</evidence>
<dbReference type="KEGG" id="nod:FOH10_27685"/>
<dbReference type="OrthoDB" id="4772769at2"/>
<dbReference type="Proteomes" id="UP000317039">
    <property type="component" value="Chromosome"/>
</dbReference>
<name>A0A516NSS7_9NOCA</name>
<dbReference type="Pfam" id="PF21997">
    <property type="entry name" value="DUF6928"/>
    <property type="match status" value="1"/>
</dbReference>
<evidence type="ECO:0000313" key="2">
    <source>
        <dbReference type="EMBL" id="QDP81955.1"/>
    </source>
</evidence>
<dbReference type="AlphaFoldDB" id="A0A516NSS7"/>
<dbReference type="InterPro" id="IPR053847">
    <property type="entry name" value="DUF6928"/>
</dbReference>
<reference evidence="2 3" key="1">
    <citation type="submission" date="2019-07" db="EMBL/GenBank/DDBJ databases">
        <title>Complete Genome Sequence and Methylome Analysis of Nocardia otitidis-caviarum NEB252.</title>
        <authorList>
            <person name="Fomenkov A."/>
            <person name="Anton B.P."/>
            <person name="Vincze T."/>
            <person name="Roberts R.J."/>
        </authorList>
    </citation>
    <scope>NUCLEOTIDE SEQUENCE [LARGE SCALE GENOMIC DNA]</scope>
    <source>
        <strain evidence="2 3">NEB252</strain>
    </source>
</reference>